<feature type="region of interest" description="Disordered" evidence="1">
    <location>
        <begin position="55"/>
        <end position="131"/>
    </location>
</feature>
<dbReference type="EMBL" id="WIGN01000070">
    <property type="protein sequence ID" value="KAF6811800.1"/>
    <property type="molecule type" value="Genomic_DNA"/>
</dbReference>
<feature type="compositionally biased region" description="Pro residues" evidence="1">
    <location>
        <begin position="314"/>
        <end position="323"/>
    </location>
</feature>
<name>A0A8H6JFX4_9PEZI</name>
<evidence type="ECO:0000256" key="1">
    <source>
        <dbReference type="SAM" id="MobiDB-lite"/>
    </source>
</evidence>
<feature type="compositionally biased region" description="Basic and acidic residues" evidence="1">
    <location>
        <begin position="264"/>
        <end position="306"/>
    </location>
</feature>
<feature type="region of interest" description="Disordered" evidence="1">
    <location>
        <begin position="1"/>
        <end position="31"/>
    </location>
</feature>
<evidence type="ECO:0000313" key="2">
    <source>
        <dbReference type="EMBL" id="KAF6811800.1"/>
    </source>
</evidence>
<reference evidence="2 3" key="1">
    <citation type="journal article" date="2020" name="Phytopathology">
        <title>Genome Sequence Resources of Colletotrichum truncatum, C. plurivorum, C. musicola, and C. sojae: Four Species Pathogenic to Soybean (Glycine max).</title>
        <authorList>
            <person name="Rogerio F."/>
            <person name="Boufleur T.R."/>
            <person name="Ciampi-Guillardi M."/>
            <person name="Sukno S.A."/>
            <person name="Thon M.R."/>
            <person name="Massola Junior N.S."/>
            <person name="Baroncelli R."/>
        </authorList>
    </citation>
    <scope>NUCLEOTIDE SEQUENCE [LARGE SCALE GENOMIC DNA]</scope>
    <source>
        <strain evidence="2 3">LFN0009</strain>
    </source>
</reference>
<feature type="region of interest" description="Disordered" evidence="1">
    <location>
        <begin position="264"/>
        <end position="323"/>
    </location>
</feature>
<proteinExistence type="predicted"/>
<dbReference type="Proteomes" id="UP000652219">
    <property type="component" value="Unassembled WGS sequence"/>
</dbReference>
<dbReference type="AlphaFoldDB" id="A0A8H6JFX4"/>
<feature type="region of interest" description="Disordered" evidence="1">
    <location>
        <begin position="149"/>
        <end position="219"/>
    </location>
</feature>
<keyword evidence="3" id="KW-1185">Reference proteome</keyword>
<evidence type="ECO:0000313" key="3">
    <source>
        <dbReference type="Proteomes" id="UP000652219"/>
    </source>
</evidence>
<accession>A0A8H6JFX4</accession>
<comment type="caution">
    <text evidence="2">The sequence shown here is derived from an EMBL/GenBank/DDBJ whole genome shotgun (WGS) entry which is preliminary data.</text>
</comment>
<gene>
    <name evidence="2" type="ORF">CSOJ01_05528</name>
</gene>
<organism evidence="2 3">
    <name type="scientific">Colletotrichum sojae</name>
    <dbReference type="NCBI Taxonomy" id="2175907"/>
    <lineage>
        <taxon>Eukaryota</taxon>
        <taxon>Fungi</taxon>
        <taxon>Dikarya</taxon>
        <taxon>Ascomycota</taxon>
        <taxon>Pezizomycotina</taxon>
        <taxon>Sordariomycetes</taxon>
        <taxon>Hypocreomycetidae</taxon>
        <taxon>Glomerellales</taxon>
        <taxon>Glomerellaceae</taxon>
        <taxon>Colletotrichum</taxon>
        <taxon>Colletotrichum orchidearum species complex</taxon>
    </lineage>
</organism>
<feature type="compositionally biased region" description="Basic and acidic residues" evidence="1">
    <location>
        <begin position="186"/>
        <end position="219"/>
    </location>
</feature>
<sequence length="413" mass="47480">MDSLYWDVLPDASDSSEGEKVENNECTPGRIPRCWKCRRKDQPCKQCKERQLKKSALEIAVSPEQEKKQDQRPDSRKITSLGLLDKEDKAKATPAKETPSRPAGDASEPSRSSWWSSGTAASSCATIHTASDERARIESDFLDWWGNWGSTSAAARPRRTSRVQQRTVPQPPPQPRGMSPPSWGMERTRERERRREEERRRDEERKRDEEFRERERRDSIKSVRCWATEVASYEERGVRVETRVRGRARREEFYAPVREGYRAPVRREKNRSSAKREEHCAPPRQEEHHAPPKEEHHAPTKKEERPAPASTPTKPSPLSAPVPPTYMRDVLLLRSGFRTWGLGHALVVFVMVYARGTGHAKGLWPPRVIVRDDDESAEAKEFARIREEKGWKGVSEWANSLAPKADVDLEVDH</sequence>
<feature type="compositionally biased region" description="Low complexity" evidence="1">
    <location>
        <begin position="106"/>
        <end position="125"/>
    </location>
</feature>
<feature type="compositionally biased region" description="Basic and acidic residues" evidence="1">
    <location>
        <begin position="64"/>
        <end position="77"/>
    </location>
</feature>
<protein>
    <submittedName>
        <fullName evidence="2">Uncharacterized protein</fullName>
    </submittedName>
</protein>